<dbReference type="Proteomes" id="UP000192333">
    <property type="component" value="Chromosome I"/>
</dbReference>
<dbReference type="RefSeq" id="WP_084121228.1">
    <property type="nucleotide sequence ID" value="NZ_LT838813.1"/>
</dbReference>
<keyword evidence="2" id="KW-1185">Reference proteome</keyword>
<evidence type="ECO:0000313" key="2">
    <source>
        <dbReference type="Proteomes" id="UP000192333"/>
    </source>
</evidence>
<evidence type="ECO:0000313" key="1">
    <source>
        <dbReference type="EMBL" id="SMD44452.1"/>
    </source>
</evidence>
<dbReference type="STRING" id="758820.SAMN00777080_3073"/>
<name>A0A1W2H732_9BACT</name>
<proteinExistence type="predicted"/>
<accession>A0A1W2H732</accession>
<organism evidence="1 2">
    <name type="scientific">Aquiflexum balticum DSM 16537</name>
    <dbReference type="NCBI Taxonomy" id="758820"/>
    <lineage>
        <taxon>Bacteria</taxon>
        <taxon>Pseudomonadati</taxon>
        <taxon>Bacteroidota</taxon>
        <taxon>Cytophagia</taxon>
        <taxon>Cytophagales</taxon>
        <taxon>Cyclobacteriaceae</taxon>
        <taxon>Aquiflexum</taxon>
    </lineage>
</organism>
<dbReference type="OrthoDB" id="645138at2"/>
<dbReference type="AlphaFoldDB" id="A0A1W2H732"/>
<protein>
    <submittedName>
        <fullName evidence="1">Uncharacterized protein</fullName>
    </submittedName>
</protein>
<sequence length="248" mass="27370">MAKQTGIITLQGNVGRLNFFKNKDGFQAREKGGVSKSRIMTDPRYARTRENIAEFTTNAAVVKLLKDTIRPAIVRISDTRLHQRLVKKLLTILRTDAVNVRGQRNIQEGDWNLLIGMEINATVGLTSTLRPELVLINTGTDWGISIQPYQPSDFMVIPEGASHFKVFVAGASIDILTGNRSFQMEASANLPINVETPAINLAVEKALIPDPHRILIVGVEFMQEVNGQYYAMNNGANNAAVIIAVEKD</sequence>
<gene>
    <name evidence="1" type="ORF">SAMN00777080_3073</name>
</gene>
<dbReference type="EMBL" id="LT838813">
    <property type="protein sequence ID" value="SMD44452.1"/>
    <property type="molecule type" value="Genomic_DNA"/>
</dbReference>
<reference evidence="2" key="1">
    <citation type="submission" date="2017-04" db="EMBL/GenBank/DDBJ databases">
        <authorList>
            <person name="Varghese N."/>
            <person name="Submissions S."/>
        </authorList>
    </citation>
    <scope>NUCLEOTIDE SEQUENCE [LARGE SCALE GENOMIC DNA]</scope>
    <source>
        <strain evidence="2">DSM 16537</strain>
    </source>
</reference>